<evidence type="ECO:0000259" key="10">
    <source>
        <dbReference type="PROSITE" id="PS51384"/>
    </source>
</evidence>
<dbReference type="PANTHER" id="PTHR47354">
    <property type="entry name" value="NADH OXIDOREDUCTASE HCR"/>
    <property type="match status" value="1"/>
</dbReference>
<evidence type="ECO:0000313" key="12">
    <source>
        <dbReference type="Proteomes" id="UP001596405"/>
    </source>
</evidence>
<dbReference type="PROSITE" id="PS51384">
    <property type="entry name" value="FAD_FR"/>
    <property type="match status" value="1"/>
</dbReference>
<dbReference type="Gene3D" id="2.40.30.10">
    <property type="entry name" value="Translation factors"/>
    <property type="match status" value="1"/>
</dbReference>
<feature type="domain" description="2Fe-2S ferredoxin-type" evidence="9">
    <location>
        <begin position="271"/>
        <end position="359"/>
    </location>
</feature>
<evidence type="ECO:0000313" key="11">
    <source>
        <dbReference type="EMBL" id="MFC6998702.1"/>
    </source>
</evidence>
<feature type="domain" description="FAD-binding FR-type" evidence="10">
    <location>
        <begin position="3"/>
        <end position="105"/>
    </location>
</feature>
<evidence type="ECO:0000256" key="8">
    <source>
        <dbReference type="ARBA" id="ARBA00023014"/>
    </source>
</evidence>
<organism evidence="11 12">
    <name type="scientific">Rufibacter roseus</name>
    <dbReference type="NCBI Taxonomy" id="1567108"/>
    <lineage>
        <taxon>Bacteria</taxon>
        <taxon>Pseudomonadati</taxon>
        <taxon>Bacteroidota</taxon>
        <taxon>Cytophagia</taxon>
        <taxon>Cytophagales</taxon>
        <taxon>Hymenobacteraceae</taxon>
        <taxon>Rufibacter</taxon>
    </lineage>
</organism>
<dbReference type="RefSeq" id="WP_066623555.1">
    <property type="nucleotide sequence ID" value="NZ_JBHSYQ010000006.1"/>
</dbReference>
<dbReference type="EMBL" id="JBHSYQ010000006">
    <property type="protein sequence ID" value="MFC6998702.1"/>
    <property type="molecule type" value="Genomic_DNA"/>
</dbReference>
<dbReference type="InterPro" id="IPR036010">
    <property type="entry name" value="2Fe-2S_ferredoxin-like_sf"/>
</dbReference>
<evidence type="ECO:0000259" key="9">
    <source>
        <dbReference type="PROSITE" id="PS51085"/>
    </source>
</evidence>
<dbReference type="InterPro" id="IPR001433">
    <property type="entry name" value="OxRdtase_FAD/NAD-bd"/>
</dbReference>
<dbReference type="CDD" id="cd00207">
    <property type="entry name" value="fer2"/>
    <property type="match status" value="1"/>
</dbReference>
<keyword evidence="8" id="KW-0411">Iron-sulfur</keyword>
<keyword evidence="2" id="KW-0285">Flavoprotein</keyword>
<dbReference type="InterPro" id="IPR001709">
    <property type="entry name" value="Flavoprot_Pyr_Nucl_cyt_Rdtase"/>
</dbReference>
<dbReference type="Gene3D" id="3.40.50.80">
    <property type="entry name" value="Nucleotide-binding domain of ferredoxin-NADP reductase (FNR) module"/>
    <property type="match status" value="1"/>
</dbReference>
<dbReference type="InterPro" id="IPR039261">
    <property type="entry name" value="FNR_nucleotide-bd"/>
</dbReference>
<evidence type="ECO:0000256" key="4">
    <source>
        <dbReference type="ARBA" id="ARBA00022723"/>
    </source>
</evidence>
<dbReference type="Proteomes" id="UP001596405">
    <property type="component" value="Unassembled WGS sequence"/>
</dbReference>
<reference evidence="12" key="1">
    <citation type="journal article" date="2019" name="Int. J. Syst. Evol. Microbiol.">
        <title>The Global Catalogue of Microorganisms (GCM) 10K type strain sequencing project: providing services to taxonomists for standard genome sequencing and annotation.</title>
        <authorList>
            <consortium name="The Broad Institute Genomics Platform"/>
            <consortium name="The Broad Institute Genome Sequencing Center for Infectious Disease"/>
            <person name="Wu L."/>
            <person name="Ma J."/>
        </authorList>
    </citation>
    <scope>NUCLEOTIDE SEQUENCE [LARGE SCALE GENOMIC DNA]</scope>
    <source>
        <strain evidence="12">CGMCC 4.7393</strain>
    </source>
</reference>
<accession>A0ABW2DLH6</accession>
<dbReference type="InterPro" id="IPR012675">
    <property type="entry name" value="Beta-grasp_dom_sf"/>
</dbReference>
<dbReference type="InterPro" id="IPR008333">
    <property type="entry name" value="Cbr1-like_FAD-bd_dom"/>
</dbReference>
<keyword evidence="5" id="KW-0274">FAD</keyword>
<dbReference type="PROSITE" id="PS00197">
    <property type="entry name" value="2FE2S_FER_1"/>
    <property type="match status" value="1"/>
</dbReference>
<comment type="caution">
    <text evidence="11">The sequence shown here is derived from an EMBL/GenBank/DDBJ whole genome shotgun (WGS) entry which is preliminary data.</text>
</comment>
<evidence type="ECO:0000256" key="1">
    <source>
        <dbReference type="ARBA" id="ARBA00001974"/>
    </source>
</evidence>
<evidence type="ECO:0000256" key="7">
    <source>
        <dbReference type="ARBA" id="ARBA00023004"/>
    </source>
</evidence>
<evidence type="ECO:0000256" key="3">
    <source>
        <dbReference type="ARBA" id="ARBA00022714"/>
    </source>
</evidence>
<keyword evidence="3" id="KW-0001">2Fe-2S</keyword>
<dbReference type="SUPFAM" id="SSF52343">
    <property type="entry name" value="Ferredoxin reductase-like, C-terminal NADP-linked domain"/>
    <property type="match status" value="1"/>
</dbReference>
<sequence length="359" mass="39954">MSNAYYNMKVADITQETADAITLHLEHPEKNKISYIPGQFLTLIIPIDGKKVRRSYSLCSIPEDPYFSVTIKRVEGGLVSNYIADNVKVGQEIEVMAPLGNFNVKADANLKRHLFFFGGGSGITPLMSMTQSILKHEPQSRITLIYGNRDLNCVIFKNALSKLEKQYPDRLKIIHVFNEAIADATEPQENIGLLDRTMVLQLLENLKVPGYTQESYYMCGPEGMMNEVRDALQFMRVPSSQVFKESFTAPTTVEDHGADVSAEESDEIITRTVTIIYEGDEYQVEVKPDETILEAGLKADIDLPYSCQAGLCTACRGKCLSGRVHLDEREGLSDSEIDQGYVLNCVGHPLTADVVIEIG</sequence>
<dbReference type="Gene3D" id="3.10.20.30">
    <property type="match status" value="1"/>
</dbReference>
<evidence type="ECO:0000256" key="6">
    <source>
        <dbReference type="ARBA" id="ARBA00023002"/>
    </source>
</evidence>
<dbReference type="InterPro" id="IPR017927">
    <property type="entry name" value="FAD-bd_FR_type"/>
</dbReference>
<dbReference type="InterPro" id="IPR001041">
    <property type="entry name" value="2Fe-2S_ferredoxin-type"/>
</dbReference>
<dbReference type="PRINTS" id="PR00371">
    <property type="entry name" value="FPNCR"/>
</dbReference>
<comment type="cofactor">
    <cofactor evidence="1">
        <name>FAD</name>
        <dbReference type="ChEBI" id="CHEBI:57692"/>
    </cofactor>
</comment>
<dbReference type="InterPro" id="IPR050415">
    <property type="entry name" value="MRET"/>
</dbReference>
<dbReference type="InterPro" id="IPR006058">
    <property type="entry name" value="2Fe2S_fd_BS"/>
</dbReference>
<keyword evidence="7" id="KW-0408">Iron</keyword>
<dbReference type="CDD" id="cd06214">
    <property type="entry name" value="PA_degradation_oxidoreductase_like"/>
    <property type="match status" value="1"/>
</dbReference>
<keyword evidence="12" id="KW-1185">Reference proteome</keyword>
<protein>
    <submittedName>
        <fullName evidence="11">FAD-binding oxidoreductase</fullName>
    </submittedName>
</protein>
<name>A0ABW2DLH6_9BACT</name>
<keyword evidence="4" id="KW-0479">Metal-binding</keyword>
<evidence type="ECO:0000256" key="2">
    <source>
        <dbReference type="ARBA" id="ARBA00022630"/>
    </source>
</evidence>
<dbReference type="Pfam" id="PF00970">
    <property type="entry name" value="FAD_binding_6"/>
    <property type="match status" value="1"/>
</dbReference>
<dbReference type="SUPFAM" id="SSF54292">
    <property type="entry name" value="2Fe-2S ferredoxin-like"/>
    <property type="match status" value="1"/>
</dbReference>
<evidence type="ECO:0000256" key="5">
    <source>
        <dbReference type="ARBA" id="ARBA00022827"/>
    </source>
</evidence>
<keyword evidence="6" id="KW-0560">Oxidoreductase</keyword>
<gene>
    <name evidence="11" type="ORF">ACFQHR_13775</name>
</gene>
<dbReference type="PROSITE" id="PS51085">
    <property type="entry name" value="2FE2S_FER_2"/>
    <property type="match status" value="1"/>
</dbReference>
<dbReference type="PRINTS" id="PR00410">
    <property type="entry name" value="PHEHYDRXLASE"/>
</dbReference>
<dbReference type="SUPFAM" id="SSF63380">
    <property type="entry name" value="Riboflavin synthase domain-like"/>
    <property type="match status" value="1"/>
</dbReference>
<proteinExistence type="predicted"/>
<dbReference type="Pfam" id="PF00175">
    <property type="entry name" value="NAD_binding_1"/>
    <property type="match status" value="1"/>
</dbReference>
<dbReference type="PANTHER" id="PTHR47354:SF8">
    <property type="entry name" value="1,2-PHENYLACETYL-COA EPOXIDASE, SUBUNIT E"/>
    <property type="match status" value="1"/>
</dbReference>
<dbReference type="InterPro" id="IPR017938">
    <property type="entry name" value="Riboflavin_synthase-like_b-brl"/>
</dbReference>
<dbReference type="Pfam" id="PF00111">
    <property type="entry name" value="Fer2"/>
    <property type="match status" value="1"/>
</dbReference>